<dbReference type="AlphaFoldDB" id="A0A6G1E949"/>
<evidence type="ECO:0000313" key="2">
    <source>
        <dbReference type="Proteomes" id="UP000479710"/>
    </source>
</evidence>
<name>A0A6G1E949_9ORYZ</name>
<comment type="caution">
    <text evidence="1">The sequence shown here is derived from an EMBL/GenBank/DDBJ whole genome shotgun (WGS) entry which is preliminary data.</text>
</comment>
<evidence type="ECO:0008006" key="3">
    <source>
        <dbReference type="Google" id="ProtNLM"/>
    </source>
</evidence>
<proteinExistence type="predicted"/>
<evidence type="ECO:0000313" key="1">
    <source>
        <dbReference type="EMBL" id="KAF0921191.1"/>
    </source>
</evidence>
<keyword evidence="2" id="KW-1185">Reference proteome</keyword>
<accession>A0A6G1E949</accession>
<gene>
    <name evidence="1" type="ORF">E2562_039294</name>
</gene>
<protein>
    <recommendedName>
        <fullName evidence="3">DUF295 domain-containing protein</fullName>
    </recommendedName>
</protein>
<dbReference type="EMBL" id="SPHZ02000005">
    <property type="protein sequence ID" value="KAF0921191.1"/>
    <property type="molecule type" value="Genomic_DNA"/>
</dbReference>
<dbReference type="Proteomes" id="UP000479710">
    <property type="component" value="Unassembled WGS sequence"/>
</dbReference>
<sequence>MAGWAIVPKRKLKAKTPHYLRLLTAHGDQIHMYGDQMHMYVTELDDNDDTSVQEYADTLELLGSCPPMSELSEYKKFKATWRPYRDEWCTLQLYGRDGQEGVRVHDIRDAKIVQNTNYCSNAYMFPASRGFAALSSSNAVYFFGWVSDSGIDYNHALQPS</sequence>
<organism evidence="1 2">
    <name type="scientific">Oryza meyeriana var. granulata</name>
    <dbReference type="NCBI Taxonomy" id="110450"/>
    <lineage>
        <taxon>Eukaryota</taxon>
        <taxon>Viridiplantae</taxon>
        <taxon>Streptophyta</taxon>
        <taxon>Embryophyta</taxon>
        <taxon>Tracheophyta</taxon>
        <taxon>Spermatophyta</taxon>
        <taxon>Magnoliopsida</taxon>
        <taxon>Liliopsida</taxon>
        <taxon>Poales</taxon>
        <taxon>Poaceae</taxon>
        <taxon>BOP clade</taxon>
        <taxon>Oryzoideae</taxon>
        <taxon>Oryzeae</taxon>
        <taxon>Oryzinae</taxon>
        <taxon>Oryza</taxon>
        <taxon>Oryza meyeriana</taxon>
    </lineage>
</organism>
<reference evidence="1 2" key="1">
    <citation type="submission" date="2019-11" db="EMBL/GenBank/DDBJ databases">
        <title>Whole genome sequence of Oryza granulata.</title>
        <authorList>
            <person name="Li W."/>
        </authorList>
    </citation>
    <scope>NUCLEOTIDE SEQUENCE [LARGE SCALE GENOMIC DNA]</scope>
    <source>
        <strain evidence="2">cv. Menghai</strain>
        <tissue evidence="1">Leaf</tissue>
    </source>
</reference>